<keyword evidence="3" id="KW-0238">DNA-binding</keyword>
<accession>A0A059C6W6</accession>
<evidence type="ECO:0000256" key="5">
    <source>
        <dbReference type="ARBA" id="ARBA00023242"/>
    </source>
</evidence>
<dbReference type="KEGG" id="egr:104445001"/>
<evidence type="ECO:0000256" key="3">
    <source>
        <dbReference type="ARBA" id="ARBA00023125"/>
    </source>
</evidence>
<dbReference type="PANTHER" id="PTHR45844">
    <property type="entry name" value="TRANSCRIPTION FACTOR BHLH30"/>
    <property type="match status" value="1"/>
</dbReference>
<dbReference type="CDD" id="cd04873">
    <property type="entry name" value="ACT_UUR-ACR-like"/>
    <property type="match status" value="1"/>
</dbReference>
<dbReference type="PROSITE" id="PS50888">
    <property type="entry name" value="BHLH"/>
    <property type="match status" value="1"/>
</dbReference>
<dbReference type="GO" id="GO:0003700">
    <property type="term" value="F:DNA-binding transcription factor activity"/>
    <property type="evidence" value="ECO:0007669"/>
    <property type="project" value="InterPro"/>
</dbReference>
<dbReference type="PANTHER" id="PTHR45844:SF9">
    <property type="entry name" value="OS09G0463900 PROTEIN"/>
    <property type="match status" value="1"/>
</dbReference>
<dbReference type="GO" id="GO:0046983">
    <property type="term" value="F:protein dimerization activity"/>
    <property type="evidence" value="ECO:0007669"/>
    <property type="project" value="InterPro"/>
</dbReference>
<dbReference type="InParanoid" id="A0A059C6W6"/>
<dbReference type="SMART" id="SM00353">
    <property type="entry name" value="HLH"/>
    <property type="match status" value="1"/>
</dbReference>
<dbReference type="EMBL" id="KK198757">
    <property type="protein sequence ID" value="KCW74097.1"/>
    <property type="molecule type" value="Genomic_DNA"/>
</dbReference>
<comment type="subcellular location">
    <subcellularLocation>
        <location evidence="1">Nucleus</location>
    </subcellularLocation>
</comment>
<evidence type="ECO:0000256" key="6">
    <source>
        <dbReference type="SAM" id="MobiDB-lite"/>
    </source>
</evidence>
<dbReference type="Pfam" id="PF00010">
    <property type="entry name" value="HLH"/>
    <property type="match status" value="1"/>
</dbReference>
<evidence type="ECO:0000256" key="2">
    <source>
        <dbReference type="ARBA" id="ARBA00023015"/>
    </source>
</evidence>
<protein>
    <recommendedName>
        <fullName evidence="7">BHLH domain-containing protein</fullName>
    </recommendedName>
</protein>
<gene>
    <name evidence="8" type="ORF">EUGRSUZ_E02743</name>
</gene>
<feature type="region of interest" description="Disordered" evidence="6">
    <location>
        <begin position="226"/>
        <end position="266"/>
    </location>
</feature>
<evidence type="ECO:0000259" key="7">
    <source>
        <dbReference type="PROSITE" id="PS50888"/>
    </source>
</evidence>
<keyword evidence="2" id="KW-0805">Transcription regulation</keyword>
<dbReference type="Gramene" id="KCW74097">
    <property type="protein sequence ID" value="KCW74097"/>
    <property type="gene ID" value="EUGRSUZ_E02743"/>
</dbReference>
<dbReference type="GO" id="GO:0003677">
    <property type="term" value="F:DNA binding"/>
    <property type="evidence" value="ECO:0007669"/>
    <property type="project" value="UniProtKB-KW"/>
</dbReference>
<dbReference type="GO" id="GO:0005634">
    <property type="term" value="C:nucleus"/>
    <property type="evidence" value="ECO:0007669"/>
    <property type="project" value="UniProtKB-SubCell"/>
</dbReference>
<dbReference type="InterPro" id="IPR045847">
    <property type="entry name" value="AIG1-like"/>
</dbReference>
<feature type="domain" description="BHLH" evidence="7">
    <location>
        <begin position="67"/>
        <end position="116"/>
    </location>
</feature>
<dbReference type="InterPro" id="IPR011598">
    <property type="entry name" value="bHLH_dom"/>
</dbReference>
<dbReference type="SUPFAM" id="SSF47459">
    <property type="entry name" value="HLH, helix-loop-helix DNA-binding domain"/>
    <property type="match status" value="1"/>
</dbReference>
<dbReference type="OrthoDB" id="71302at2759"/>
<name>A0A059C6W6_EUCGR</name>
<evidence type="ECO:0000313" key="8">
    <source>
        <dbReference type="EMBL" id="KCW74097.1"/>
    </source>
</evidence>
<dbReference type="eggNOG" id="KOG3561">
    <property type="taxonomic scope" value="Eukaryota"/>
</dbReference>
<dbReference type="InterPro" id="IPR036638">
    <property type="entry name" value="HLH_DNA-bd_sf"/>
</dbReference>
<keyword evidence="5" id="KW-0539">Nucleus</keyword>
<sequence>MALYAPNSSFPIASDFFNVFDTFQRDFGGINGVPRGGSLVLDSDKSELVKAPVGVIKKGVTQEKLMAAMKSHSEAERRRRERINSHLNTLRGLVPCTEKMDKATLLAEVVSQVKELKKKAIEASKGLLVPMDADEITVEPCGDGARDDEFSFRASICCEYRPELLSEMRRALEVLPLKIVKTEISTLEGRVKNAFVFSSSAEERKNFDSEARQSLMSSVHQALNSLRDKSPDLPEYSPRTTITSKRRRLTSFDSSSSSSRETRSYC</sequence>
<dbReference type="OMA" id="CNDEANG"/>
<dbReference type="Gene3D" id="4.10.280.10">
    <property type="entry name" value="Helix-loop-helix DNA-binding domain"/>
    <property type="match status" value="1"/>
</dbReference>
<dbReference type="STRING" id="71139.A0A059C6W6"/>
<organism evidence="8">
    <name type="scientific">Eucalyptus grandis</name>
    <name type="common">Flooded gum</name>
    <dbReference type="NCBI Taxonomy" id="71139"/>
    <lineage>
        <taxon>Eukaryota</taxon>
        <taxon>Viridiplantae</taxon>
        <taxon>Streptophyta</taxon>
        <taxon>Embryophyta</taxon>
        <taxon>Tracheophyta</taxon>
        <taxon>Spermatophyta</taxon>
        <taxon>Magnoliopsida</taxon>
        <taxon>eudicotyledons</taxon>
        <taxon>Gunneridae</taxon>
        <taxon>Pentapetalae</taxon>
        <taxon>rosids</taxon>
        <taxon>malvids</taxon>
        <taxon>Myrtales</taxon>
        <taxon>Myrtaceae</taxon>
        <taxon>Myrtoideae</taxon>
        <taxon>Eucalypteae</taxon>
        <taxon>Eucalyptus</taxon>
    </lineage>
</organism>
<evidence type="ECO:0000256" key="1">
    <source>
        <dbReference type="ARBA" id="ARBA00004123"/>
    </source>
</evidence>
<proteinExistence type="predicted"/>
<evidence type="ECO:0000256" key="4">
    <source>
        <dbReference type="ARBA" id="ARBA00023163"/>
    </source>
</evidence>
<keyword evidence="4" id="KW-0804">Transcription</keyword>
<dbReference type="AlphaFoldDB" id="A0A059C6W6"/>
<reference evidence="8" key="1">
    <citation type="submission" date="2013-07" db="EMBL/GenBank/DDBJ databases">
        <title>The genome of Eucalyptus grandis.</title>
        <authorList>
            <person name="Schmutz J."/>
            <person name="Hayes R."/>
            <person name="Myburg A."/>
            <person name="Tuskan G."/>
            <person name="Grattapaglia D."/>
            <person name="Rokhsar D.S."/>
        </authorList>
    </citation>
    <scope>NUCLEOTIDE SEQUENCE</scope>
    <source>
        <tissue evidence="8">Leaf extractions</tissue>
    </source>
</reference>